<feature type="compositionally biased region" description="Basic and acidic residues" evidence="1">
    <location>
        <begin position="154"/>
        <end position="166"/>
    </location>
</feature>
<dbReference type="AlphaFoldDB" id="A0A8I1GH30"/>
<organism evidence="2 3">
    <name type="scientific">Rhodomicrobium udaipurense</name>
    <dbReference type="NCBI Taxonomy" id="1202716"/>
    <lineage>
        <taxon>Bacteria</taxon>
        <taxon>Pseudomonadati</taxon>
        <taxon>Pseudomonadota</taxon>
        <taxon>Alphaproteobacteria</taxon>
        <taxon>Hyphomicrobiales</taxon>
        <taxon>Hyphomicrobiaceae</taxon>
        <taxon>Rhodomicrobium</taxon>
    </lineage>
</organism>
<dbReference type="InterPro" id="IPR037026">
    <property type="entry name" value="Vgr_OB-fold_dom_sf"/>
</dbReference>
<accession>A0A8I1GH30</accession>
<gene>
    <name evidence="2" type="ORF">JDN41_06795</name>
</gene>
<reference evidence="2 3" key="1">
    <citation type="submission" date="2020-12" db="EMBL/GenBank/DDBJ databases">
        <title>Revised draft genomes of Rhodomicrobium vannielii ATCC 17100 and Rhodomicrobium udaipurense JA643.</title>
        <authorList>
            <person name="Conners E.M."/>
            <person name="Davenport E.J."/>
            <person name="Bose A."/>
        </authorList>
    </citation>
    <scope>NUCLEOTIDE SEQUENCE [LARGE SCALE GENOMIC DNA]</scope>
    <source>
        <strain evidence="2 3">JA643</strain>
    </source>
</reference>
<evidence type="ECO:0000313" key="3">
    <source>
        <dbReference type="Proteomes" id="UP000623250"/>
    </source>
</evidence>
<dbReference type="EMBL" id="JAEMUK010000012">
    <property type="protein sequence ID" value="MBJ7543260.1"/>
    <property type="molecule type" value="Genomic_DNA"/>
</dbReference>
<evidence type="ECO:0000256" key="1">
    <source>
        <dbReference type="SAM" id="MobiDB-lite"/>
    </source>
</evidence>
<sequence length="179" mass="18861">MAFGDEILLLRAEIAELRRVIAHTVQIGTVHEVDAKAGTIRLKLGEDANGQPVLGPAIPWAESGGAIKTWLPPKKGQTMLAINPVGAKRQGLAINAAFSDENKQPSEKGDENVVTFGPWNIVLDGETLSIAGPKVKVKGDVEVTGNTDFKDGYVKSNGKHIDDTHGHVTAPPGPPGPPV</sequence>
<dbReference type="RefSeq" id="WP_052037431.1">
    <property type="nucleotide sequence ID" value="NZ_JAEMUK010000012.1"/>
</dbReference>
<dbReference type="Gene3D" id="2.40.50.230">
    <property type="entry name" value="Gp5 N-terminal domain"/>
    <property type="match status" value="1"/>
</dbReference>
<evidence type="ECO:0000313" key="2">
    <source>
        <dbReference type="EMBL" id="MBJ7543260.1"/>
    </source>
</evidence>
<feature type="region of interest" description="Disordered" evidence="1">
    <location>
        <begin position="154"/>
        <end position="179"/>
    </location>
</feature>
<proteinExistence type="predicted"/>
<name>A0A8I1GH30_9HYPH</name>
<dbReference type="Proteomes" id="UP000623250">
    <property type="component" value="Unassembled WGS sequence"/>
</dbReference>
<comment type="caution">
    <text evidence="2">The sequence shown here is derived from an EMBL/GenBank/DDBJ whole genome shotgun (WGS) entry which is preliminary data.</text>
</comment>
<protein>
    <submittedName>
        <fullName evidence="2">Phage baseplate assembly protein V</fullName>
    </submittedName>
</protein>
<keyword evidence="3" id="KW-1185">Reference proteome</keyword>